<dbReference type="WBParaSite" id="PS1159_v2.g17888.t1">
    <property type="protein sequence ID" value="PS1159_v2.g17888.t1"/>
    <property type="gene ID" value="PS1159_v2.g17888"/>
</dbReference>
<evidence type="ECO:0000313" key="1">
    <source>
        <dbReference type="Proteomes" id="UP000887580"/>
    </source>
</evidence>
<dbReference type="Proteomes" id="UP000887580">
    <property type="component" value="Unplaced"/>
</dbReference>
<proteinExistence type="predicted"/>
<sequence length="436" mass="50332">MQEVKSPMLKICCICSSPSSASPHFGAISCLACAAFFRRTVSLSIEFQCSETNCCKVYYEQRIICKACRYHRCITAGMKPECVQKRKNIKKSSKEENDSLPRSISPREIHMLTHFQPMTKDVVSPSTSSNVSSNSFPNSTTTDYSSSTPIFSPIVPSYDNYKPIIAPIQMDIFENLRSMDVLEHFVEEERRSMERRRIMFSSSPLEALLGCNSPFTVSDLIPFTVKSHNTHMRFDHLLSFEYTKNLPGFHHLSIEDRICIFKYVIMGFCALDIAYLTSQMNMVEQGYLVFTNATYSSTLNFDVGWEDETEITAEEKVKLIWPMNQKFYEQLLKPMSKINLDQVEYSALKALTLWRTCYFELSSSAKLFAKELEYGIIKGLHNYYQNREDGPERMGDVILFISNIFDVYLTIVENYKKLELFNLIKIDIFVKELLQL</sequence>
<organism evidence="1 2">
    <name type="scientific">Panagrolaimus sp. PS1159</name>
    <dbReference type="NCBI Taxonomy" id="55785"/>
    <lineage>
        <taxon>Eukaryota</taxon>
        <taxon>Metazoa</taxon>
        <taxon>Ecdysozoa</taxon>
        <taxon>Nematoda</taxon>
        <taxon>Chromadorea</taxon>
        <taxon>Rhabditida</taxon>
        <taxon>Tylenchina</taxon>
        <taxon>Panagrolaimomorpha</taxon>
        <taxon>Panagrolaimoidea</taxon>
        <taxon>Panagrolaimidae</taxon>
        <taxon>Panagrolaimus</taxon>
    </lineage>
</organism>
<accession>A0AC35FIP3</accession>
<reference evidence="2" key="1">
    <citation type="submission" date="2022-11" db="UniProtKB">
        <authorList>
            <consortium name="WormBaseParasite"/>
        </authorList>
    </citation>
    <scope>IDENTIFICATION</scope>
</reference>
<protein>
    <submittedName>
        <fullName evidence="2">Uncharacterized protein</fullName>
    </submittedName>
</protein>
<name>A0AC35FIP3_9BILA</name>
<evidence type="ECO:0000313" key="2">
    <source>
        <dbReference type="WBParaSite" id="PS1159_v2.g17888.t1"/>
    </source>
</evidence>